<proteinExistence type="predicted"/>
<evidence type="ECO:0000313" key="4">
    <source>
        <dbReference type="Proteomes" id="UP001163731"/>
    </source>
</evidence>
<dbReference type="SMART" id="SM00089">
    <property type="entry name" value="PKD"/>
    <property type="match status" value="2"/>
</dbReference>
<dbReference type="EMBL" id="JAPDHW010000007">
    <property type="protein sequence ID" value="MCW3169257.1"/>
    <property type="molecule type" value="Genomic_DNA"/>
</dbReference>
<feature type="domain" description="PKD" evidence="2">
    <location>
        <begin position="147"/>
        <end position="182"/>
    </location>
</feature>
<sequence>MNYFEKNKKNIIIGVIATLLLAALVALWLQKKVIHSEDDIVATVYPSPVLVGDSLFFDDKTPFAKTRKWNFGDGSTSIETKGFHVFKRPGFYNVALIIDDQYTKTYPIVVSGRRETPRRDSIKVPSVIDAQTQAMQFETVQFRAISDATQFTWKFGENTGIDSKDKMATYSYKKPGNYVVTLHTNGDEEPITHRITILAEYNEVEQAAAVDNSYEERDNDFKYHLQQIANGNSFNTHYNYLLGKYLCNNENSIVQVNDSKINNFYLYCASLQFDKNRVIQTVKLNYDEAGCVTKADINQNK</sequence>
<name>A0ABT3HZP6_9FLAO</name>
<dbReference type="PROSITE" id="PS50093">
    <property type="entry name" value="PKD"/>
    <property type="match status" value="2"/>
</dbReference>
<accession>A0ABT3HZP6</accession>
<evidence type="ECO:0000256" key="1">
    <source>
        <dbReference type="SAM" id="Phobius"/>
    </source>
</evidence>
<gene>
    <name evidence="3" type="ORF">OMO38_12080</name>
</gene>
<comment type="caution">
    <text evidence="3">The sequence shown here is derived from an EMBL/GenBank/DDBJ whole genome shotgun (WGS) entry which is preliminary data.</text>
</comment>
<keyword evidence="4" id="KW-1185">Reference proteome</keyword>
<reference evidence="3" key="1">
    <citation type="submission" date="2022-10" db="EMBL/GenBank/DDBJ databases">
        <title>Chryseobacterium babae sp. nov. isolated from the gut of the beetle Oryctes rhinoceros, and Chryseobacterium kimseyorum sp. nov., isolated from a stick insect rearing cage.</title>
        <authorList>
            <person name="Shelomi M."/>
            <person name="Han C.-J."/>
            <person name="Chen W.-M."/>
            <person name="Chen H.-K."/>
            <person name="Liaw S.-J."/>
            <person name="Muhle E."/>
            <person name="Clermont D."/>
        </authorList>
    </citation>
    <scope>NUCLEOTIDE SEQUENCE</scope>
    <source>
        <strain evidence="3">09-1422</strain>
    </source>
</reference>
<dbReference type="RefSeq" id="WP_264750430.1">
    <property type="nucleotide sequence ID" value="NZ_JAPDHW010000007.1"/>
</dbReference>
<dbReference type="InterPro" id="IPR035986">
    <property type="entry name" value="PKD_dom_sf"/>
</dbReference>
<dbReference type="SUPFAM" id="SSF49299">
    <property type="entry name" value="PKD domain"/>
    <property type="match status" value="2"/>
</dbReference>
<dbReference type="Pfam" id="PF18911">
    <property type="entry name" value="PKD_4"/>
    <property type="match status" value="2"/>
</dbReference>
<evidence type="ECO:0000313" key="3">
    <source>
        <dbReference type="EMBL" id="MCW3169257.1"/>
    </source>
</evidence>
<dbReference type="InterPro" id="IPR013783">
    <property type="entry name" value="Ig-like_fold"/>
</dbReference>
<dbReference type="Proteomes" id="UP001163731">
    <property type="component" value="Unassembled WGS sequence"/>
</dbReference>
<dbReference type="InterPro" id="IPR022409">
    <property type="entry name" value="PKD/Chitinase_dom"/>
</dbReference>
<organism evidence="3 4">
    <name type="scientific">Chryseobacterium kimseyorum</name>
    <dbReference type="NCBI Taxonomy" id="2984028"/>
    <lineage>
        <taxon>Bacteria</taxon>
        <taxon>Pseudomonadati</taxon>
        <taxon>Bacteroidota</taxon>
        <taxon>Flavobacteriia</taxon>
        <taxon>Flavobacteriales</taxon>
        <taxon>Weeksellaceae</taxon>
        <taxon>Chryseobacterium group</taxon>
        <taxon>Chryseobacterium</taxon>
    </lineage>
</organism>
<keyword evidence="1" id="KW-0812">Transmembrane</keyword>
<dbReference type="InterPro" id="IPR000601">
    <property type="entry name" value="PKD_dom"/>
</dbReference>
<protein>
    <submittedName>
        <fullName evidence="3">PKD domain-containing protein</fullName>
    </submittedName>
</protein>
<evidence type="ECO:0000259" key="2">
    <source>
        <dbReference type="PROSITE" id="PS50093"/>
    </source>
</evidence>
<keyword evidence="1" id="KW-1133">Transmembrane helix</keyword>
<feature type="domain" description="PKD" evidence="2">
    <location>
        <begin position="61"/>
        <end position="100"/>
    </location>
</feature>
<keyword evidence="1" id="KW-0472">Membrane</keyword>
<dbReference type="Gene3D" id="2.60.40.10">
    <property type="entry name" value="Immunoglobulins"/>
    <property type="match status" value="2"/>
</dbReference>
<dbReference type="CDD" id="cd00146">
    <property type="entry name" value="PKD"/>
    <property type="match status" value="2"/>
</dbReference>
<feature type="transmembrane region" description="Helical" evidence="1">
    <location>
        <begin position="12"/>
        <end position="29"/>
    </location>
</feature>